<protein>
    <submittedName>
        <fullName evidence="2">Spermine/spermidine synthase</fullName>
    </submittedName>
</protein>
<evidence type="ECO:0000256" key="1">
    <source>
        <dbReference type="ARBA" id="ARBA00023115"/>
    </source>
</evidence>
<reference evidence="3" key="1">
    <citation type="submission" date="2016-10" db="EMBL/GenBank/DDBJ databases">
        <authorList>
            <person name="Varghese N."/>
            <person name="Submissions S."/>
        </authorList>
    </citation>
    <scope>NUCLEOTIDE SEQUENCE [LARGE SCALE GENOMIC DNA]</scope>
    <source>
        <strain evidence="3">DSM 21368</strain>
    </source>
</reference>
<evidence type="ECO:0000313" key="3">
    <source>
        <dbReference type="Proteomes" id="UP000199220"/>
    </source>
</evidence>
<dbReference type="Proteomes" id="UP000199220">
    <property type="component" value="Unassembled WGS sequence"/>
</dbReference>
<dbReference type="STRING" id="648782.SAMN04488554_1737"/>
<dbReference type="PANTHER" id="PTHR43317:SF3">
    <property type="entry name" value="BLR2883 PROTEIN"/>
    <property type="match status" value="1"/>
</dbReference>
<dbReference type="EMBL" id="FNTX01000001">
    <property type="protein sequence ID" value="SEE18349.1"/>
    <property type="molecule type" value="Genomic_DNA"/>
</dbReference>
<dbReference type="RefSeq" id="WP_217632378.1">
    <property type="nucleotide sequence ID" value="NZ_FNTX01000001.1"/>
</dbReference>
<gene>
    <name evidence="2" type="ORF">SAMN04488554_1737</name>
</gene>
<sequence length="220" mass="23603">MAGPAELVAERDSPRGPITLLRRGRVLELRVNGVFVMDTAETSTERALAEAALERAPHASSVLVGGLGLGFTAAEVLTDPRVDDLLVAEIEPAVVDWLRDGTVPHGPDLLADDRVHVEVQDVADVVSKSPAESLDLALLDVDNGPEYLVHAGNAELYGTSFLASARQVLRPGGVLVVWAANRATALLESLADVFGRAEEVPLPVRLQSRAEQYWLYLATR</sequence>
<dbReference type="AlphaFoldDB" id="A0A1H5GRL5"/>
<dbReference type="InterPro" id="IPR029063">
    <property type="entry name" value="SAM-dependent_MTases_sf"/>
</dbReference>
<name>A0A1H5GRL5_9MICO</name>
<evidence type="ECO:0000313" key="2">
    <source>
        <dbReference type="EMBL" id="SEE18349.1"/>
    </source>
</evidence>
<dbReference type="Pfam" id="PF01564">
    <property type="entry name" value="Spermine_synth"/>
    <property type="match status" value="1"/>
</dbReference>
<dbReference type="Gene3D" id="3.40.50.150">
    <property type="entry name" value="Vaccinia Virus protein VP39"/>
    <property type="match status" value="1"/>
</dbReference>
<dbReference type="GO" id="GO:0006596">
    <property type="term" value="P:polyamine biosynthetic process"/>
    <property type="evidence" value="ECO:0007669"/>
    <property type="project" value="UniProtKB-KW"/>
</dbReference>
<dbReference type="PANTHER" id="PTHR43317">
    <property type="entry name" value="THERMOSPERMINE SYNTHASE ACAULIS5"/>
    <property type="match status" value="1"/>
</dbReference>
<dbReference type="SUPFAM" id="SSF53335">
    <property type="entry name" value="S-adenosyl-L-methionine-dependent methyltransferases"/>
    <property type="match status" value="1"/>
</dbReference>
<proteinExistence type="predicted"/>
<keyword evidence="3" id="KW-1185">Reference proteome</keyword>
<organism evidence="2 3">
    <name type="scientific">Ruania alba</name>
    <dbReference type="NCBI Taxonomy" id="648782"/>
    <lineage>
        <taxon>Bacteria</taxon>
        <taxon>Bacillati</taxon>
        <taxon>Actinomycetota</taxon>
        <taxon>Actinomycetes</taxon>
        <taxon>Micrococcales</taxon>
        <taxon>Ruaniaceae</taxon>
        <taxon>Ruania</taxon>
    </lineage>
</organism>
<accession>A0A1H5GRL5</accession>
<keyword evidence="1" id="KW-0620">Polyamine biosynthesis</keyword>